<reference evidence="9 10" key="1">
    <citation type="journal article" date="2015" name="Nature">
        <title>rRNA introns, odd ribosomes, and small enigmatic genomes across a large radiation of phyla.</title>
        <authorList>
            <person name="Brown C.T."/>
            <person name="Hug L.A."/>
            <person name="Thomas B.C."/>
            <person name="Sharon I."/>
            <person name="Castelle C.J."/>
            <person name="Singh A."/>
            <person name="Wilkins M.J."/>
            <person name="Williams K.H."/>
            <person name="Banfield J.F."/>
        </authorList>
    </citation>
    <scope>NUCLEOTIDE SEQUENCE [LARGE SCALE GENOMIC DNA]</scope>
</reference>
<keyword evidence="2" id="KW-0479">Metal-binding</keyword>
<evidence type="ECO:0000256" key="2">
    <source>
        <dbReference type="ARBA" id="ARBA00022723"/>
    </source>
</evidence>
<comment type="caution">
    <text evidence="9">The sequence shown here is derived from an EMBL/GenBank/DDBJ whole genome shotgun (WGS) entry which is preliminary data.</text>
</comment>
<keyword evidence="3 6" id="KW-0547">Nucleotide-binding</keyword>
<dbReference type="FunFam" id="1.10.150.300:FF:000001">
    <property type="entry name" value="Ribosome-binding ATPase YchF"/>
    <property type="match status" value="1"/>
</dbReference>
<dbReference type="GO" id="GO:0043023">
    <property type="term" value="F:ribosomal large subunit binding"/>
    <property type="evidence" value="ECO:0007669"/>
    <property type="project" value="UniProtKB-UniRule"/>
</dbReference>
<dbReference type="GO" id="GO:0016887">
    <property type="term" value="F:ATP hydrolysis activity"/>
    <property type="evidence" value="ECO:0007669"/>
    <property type="project" value="UniProtKB-UniRule"/>
</dbReference>
<dbReference type="PROSITE" id="PS51880">
    <property type="entry name" value="TGS"/>
    <property type="match status" value="1"/>
</dbReference>
<evidence type="ECO:0000313" key="9">
    <source>
        <dbReference type="EMBL" id="KKS43626.1"/>
    </source>
</evidence>
<dbReference type="InterPro" id="IPR023192">
    <property type="entry name" value="TGS-like_dom_sf"/>
</dbReference>
<evidence type="ECO:0000256" key="3">
    <source>
        <dbReference type="ARBA" id="ARBA00022741"/>
    </source>
</evidence>
<dbReference type="PROSITE" id="PS51710">
    <property type="entry name" value="G_OBG"/>
    <property type="match status" value="1"/>
</dbReference>
<keyword evidence="5" id="KW-0460">Magnesium</keyword>
<dbReference type="Gene3D" id="3.40.50.300">
    <property type="entry name" value="P-loop containing nucleotide triphosphate hydrolases"/>
    <property type="match status" value="1"/>
</dbReference>
<dbReference type="GO" id="GO:0046872">
    <property type="term" value="F:metal ion binding"/>
    <property type="evidence" value="ECO:0007669"/>
    <property type="project" value="UniProtKB-KW"/>
</dbReference>
<dbReference type="InterPro" id="IPR004396">
    <property type="entry name" value="ATPase_YchF/OLA1"/>
</dbReference>
<evidence type="ECO:0000256" key="6">
    <source>
        <dbReference type="HAMAP-Rule" id="MF_00944"/>
    </source>
</evidence>
<dbReference type="InterPro" id="IPR006073">
    <property type="entry name" value="GTP-bd"/>
</dbReference>
<evidence type="ECO:0000256" key="1">
    <source>
        <dbReference type="ARBA" id="ARBA00001946"/>
    </source>
</evidence>
<dbReference type="EMBL" id="LCCZ01000027">
    <property type="protein sequence ID" value="KKS43626.1"/>
    <property type="molecule type" value="Genomic_DNA"/>
</dbReference>
<dbReference type="Pfam" id="PF01926">
    <property type="entry name" value="MMR_HSR1"/>
    <property type="match status" value="1"/>
</dbReference>
<dbReference type="PANTHER" id="PTHR23305">
    <property type="entry name" value="OBG GTPASE FAMILY"/>
    <property type="match status" value="1"/>
</dbReference>
<dbReference type="PATRIC" id="fig|1618341.3.peg.470"/>
<dbReference type="InterPro" id="IPR027417">
    <property type="entry name" value="P-loop_NTPase"/>
</dbReference>
<feature type="binding site" evidence="6">
    <location>
        <begin position="12"/>
        <end position="17"/>
    </location>
    <ligand>
        <name>ATP</name>
        <dbReference type="ChEBI" id="CHEBI:30616"/>
    </ligand>
</feature>
<proteinExistence type="inferred from homology"/>
<dbReference type="InterPro" id="IPR041706">
    <property type="entry name" value="YchF_N"/>
</dbReference>
<dbReference type="PANTHER" id="PTHR23305:SF18">
    <property type="entry name" value="OBG-TYPE G DOMAIN-CONTAINING PROTEIN"/>
    <property type="match status" value="1"/>
</dbReference>
<dbReference type="FunFam" id="3.10.20.30:FF:000001">
    <property type="entry name" value="Ribosome-binding ATPase YchF"/>
    <property type="match status" value="1"/>
</dbReference>
<dbReference type="SUPFAM" id="SSF81271">
    <property type="entry name" value="TGS-like"/>
    <property type="match status" value="1"/>
</dbReference>
<feature type="domain" description="OBG-type G" evidence="7">
    <location>
        <begin position="3"/>
        <end position="274"/>
    </location>
</feature>
<comment type="function">
    <text evidence="6">ATPase that binds to both the 70S ribosome and the 50S ribosomal subunit in a nucleotide-independent manner.</text>
</comment>
<comment type="cofactor">
    <cofactor evidence="1">
        <name>Mg(2+)</name>
        <dbReference type="ChEBI" id="CHEBI:18420"/>
    </cofactor>
</comment>
<dbReference type="InterPro" id="IPR031167">
    <property type="entry name" value="G_OBG"/>
</dbReference>
<dbReference type="AlphaFoldDB" id="A0A0G1BBC5"/>
<dbReference type="CDD" id="cd01900">
    <property type="entry name" value="YchF"/>
    <property type="match status" value="1"/>
</dbReference>
<evidence type="ECO:0000259" key="8">
    <source>
        <dbReference type="PROSITE" id="PS51880"/>
    </source>
</evidence>
<evidence type="ECO:0000256" key="5">
    <source>
        <dbReference type="ARBA" id="ARBA00022842"/>
    </source>
</evidence>
<dbReference type="Gene3D" id="1.10.150.300">
    <property type="entry name" value="TGS-like domain"/>
    <property type="match status" value="1"/>
</dbReference>
<dbReference type="CDD" id="cd04867">
    <property type="entry name" value="TGS_YchF_OLA1"/>
    <property type="match status" value="1"/>
</dbReference>
<evidence type="ECO:0000259" key="7">
    <source>
        <dbReference type="PROSITE" id="PS51710"/>
    </source>
</evidence>
<dbReference type="InterPro" id="IPR004095">
    <property type="entry name" value="TGS"/>
</dbReference>
<protein>
    <recommendedName>
        <fullName evidence="6">Ribosome-binding ATPase YchF</fullName>
    </recommendedName>
</protein>
<dbReference type="Gene3D" id="3.10.20.30">
    <property type="match status" value="1"/>
</dbReference>
<dbReference type="Pfam" id="PF06071">
    <property type="entry name" value="YchF-GTPase_C"/>
    <property type="match status" value="1"/>
</dbReference>
<accession>A0A0G1BBC5</accession>
<gene>
    <name evidence="6" type="primary">ychF</name>
    <name evidence="9" type="ORF">UV05_C0027G0007</name>
</gene>
<dbReference type="GO" id="GO:0005525">
    <property type="term" value="F:GTP binding"/>
    <property type="evidence" value="ECO:0007669"/>
    <property type="project" value="InterPro"/>
</dbReference>
<evidence type="ECO:0000256" key="4">
    <source>
        <dbReference type="ARBA" id="ARBA00022840"/>
    </source>
</evidence>
<comment type="similarity">
    <text evidence="6">Belongs to the TRAFAC class OBG-HflX-like GTPase superfamily. OBG GTPase family. YchF/OLA1 subfamily.</text>
</comment>
<feature type="domain" description="TGS" evidence="8">
    <location>
        <begin position="274"/>
        <end position="357"/>
    </location>
</feature>
<dbReference type="GO" id="GO:0005737">
    <property type="term" value="C:cytoplasm"/>
    <property type="evidence" value="ECO:0007669"/>
    <property type="project" value="TreeGrafter"/>
</dbReference>
<sequence length="358" mass="39450">MSFSIGIVGLPNVGKSTLFKAITKKQVDIANYPFCTIEPNVGIVAVPDERLDILTQMSKSAKTIPTTIEFYDIAGLVKGAHSGEGLGNQFLSHIREVDAIVQVVRVFGDSNIIHTANKVDPKSDMETINLELNFADMATVKKRVDAVAGRAKTGAKDAKAEYDFFSRLLAHLEGGLPARDFQRTEEERPIVKQLNLLTDKPMLYIANTDESGPFDSASYQKYFSPNDKPVVISAKIEAELSELQPEEAKEYMKELGINESGLDRLIRASYELLGLITFLTTGPEETRAWTITKGALAPQAAGVIHTDFEKGFIRAETIFYNDFTACGGESGARDKGLLRLEGKEYVVQDGDIMHFRFA</sequence>
<dbReference type="PIRSF" id="PIRSF006641">
    <property type="entry name" value="CHP00092"/>
    <property type="match status" value="1"/>
</dbReference>
<dbReference type="InterPro" id="IPR012676">
    <property type="entry name" value="TGS-like"/>
</dbReference>
<evidence type="ECO:0000313" key="10">
    <source>
        <dbReference type="Proteomes" id="UP000034875"/>
    </source>
</evidence>
<dbReference type="NCBIfam" id="TIGR00092">
    <property type="entry name" value="redox-regulated ATPase YchF"/>
    <property type="match status" value="1"/>
</dbReference>
<keyword evidence="4 6" id="KW-0067">ATP-binding</keyword>
<organism evidence="9 10">
    <name type="scientific">candidate division CPR1 bacterium GW2011_GWA2_42_17</name>
    <dbReference type="NCBI Taxonomy" id="1618341"/>
    <lineage>
        <taxon>Bacteria</taxon>
        <taxon>candidate division CPR1</taxon>
    </lineage>
</organism>
<dbReference type="HAMAP" id="MF_00944">
    <property type="entry name" value="YchF_OLA1_ATPase"/>
    <property type="match status" value="1"/>
</dbReference>
<dbReference type="InterPro" id="IPR013029">
    <property type="entry name" value="YchF_C"/>
</dbReference>
<dbReference type="InterPro" id="IPR012675">
    <property type="entry name" value="Beta-grasp_dom_sf"/>
</dbReference>
<dbReference type="Proteomes" id="UP000034875">
    <property type="component" value="Unassembled WGS sequence"/>
</dbReference>
<dbReference type="PRINTS" id="PR00326">
    <property type="entry name" value="GTP1OBG"/>
</dbReference>
<dbReference type="GO" id="GO:0005524">
    <property type="term" value="F:ATP binding"/>
    <property type="evidence" value="ECO:0007669"/>
    <property type="project" value="UniProtKB-UniRule"/>
</dbReference>
<dbReference type="SUPFAM" id="SSF52540">
    <property type="entry name" value="P-loop containing nucleoside triphosphate hydrolases"/>
    <property type="match status" value="1"/>
</dbReference>
<name>A0A0G1BBC5_9BACT</name>